<evidence type="ECO:0000313" key="4">
    <source>
        <dbReference type="EMBL" id="CAB3984541.1"/>
    </source>
</evidence>
<evidence type="ECO:0000256" key="2">
    <source>
        <dbReference type="ARBA" id="ARBA00022679"/>
    </source>
</evidence>
<dbReference type="CDD" id="cd02440">
    <property type="entry name" value="AdoMet_MTases"/>
    <property type="match status" value="1"/>
</dbReference>
<dbReference type="SUPFAM" id="SSF53335">
    <property type="entry name" value="S-adenosyl-L-methionine-dependent methyltransferases"/>
    <property type="match status" value="1"/>
</dbReference>
<evidence type="ECO:0000256" key="1">
    <source>
        <dbReference type="ARBA" id="ARBA00022603"/>
    </source>
</evidence>
<dbReference type="Gene3D" id="3.40.50.150">
    <property type="entry name" value="Vaccinia Virus protein VP39"/>
    <property type="match status" value="1"/>
</dbReference>
<dbReference type="AlphaFoldDB" id="A0A7D9HJQ0"/>
<dbReference type="PANTHER" id="PTHR43861:SF1">
    <property type="entry name" value="TRANS-ACONITATE 2-METHYLTRANSFERASE"/>
    <property type="match status" value="1"/>
</dbReference>
<sequence length="174" mass="19328">MLSTFSKQRGSNSNANKYSEINNVQLQYGKMLAAAAGVKRGHKVLDMGCGTGELTSFLAQKVGEESQVVGVDPDSERIKVAIQKHSQNIIFKHGESSSQFPHFDEQYYDIHFSNFVFQWLTPEEKEIFVQTAFKCLKAGGKIAIQSHEDDADIVKEAKNISVPKGYAVRRVSAV</sequence>
<proteinExistence type="predicted"/>
<keyword evidence="1" id="KW-0489">Methyltransferase</keyword>
<organism evidence="4 5">
    <name type="scientific">Paramuricea clavata</name>
    <name type="common">Red gorgonian</name>
    <name type="synonym">Violescent sea-whip</name>
    <dbReference type="NCBI Taxonomy" id="317549"/>
    <lineage>
        <taxon>Eukaryota</taxon>
        <taxon>Metazoa</taxon>
        <taxon>Cnidaria</taxon>
        <taxon>Anthozoa</taxon>
        <taxon>Octocorallia</taxon>
        <taxon>Malacalcyonacea</taxon>
        <taxon>Plexauridae</taxon>
        <taxon>Paramuricea</taxon>
    </lineage>
</organism>
<feature type="domain" description="Methyltransferase" evidence="3">
    <location>
        <begin position="44"/>
        <end position="140"/>
    </location>
</feature>
<dbReference type="InterPro" id="IPR029063">
    <property type="entry name" value="SAM-dependent_MTases_sf"/>
</dbReference>
<gene>
    <name evidence="4" type="ORF">PACLA_8A082076</name>
</gene>
<dbReference type="InterPro" id="IPR041698">
    <property type="entry name" value="Methyltransf_25"/>
</dbReference>
<dbReference type="Pfam" id="PF13649">
    <property type="entry name" value="Methyltransf_25"/>
    <property type="match status" value="1"/>
</dbReference>
<dbReference type="OrthoDB" id="5985205at2759"/>
<dbReference type="Proteomes" id="UP001152795">
    <property type="component" value="Unassembled WGS sequence"/>
</dbReference>
<dbReference type="PANTHER" id="PTHR43861">
    <property type="entry name" value="TRANS-ACONITATE 2-METHYLTRANSFERASE-RELATED"/>
    <property type="match status" value="1"/>
</dbReference>
<evidence type="ECO:0000313" key="5">
    <source>
        <dbReference type="Proteomes" id="UP001152795"/>
    </source>
</evidence>
<keyword evidence="2" id="KW-0808">Transferase</keyword>
<protein>
    <recommendedName>
        <fullName evidence="3">Methyltransferase domain-containing protein</fullName>
    </recommendedName>
</protein>
<evidence type="ECO:0000259" key="3">
    <source>
        <dbReference type="Pfam" id="PF13649"/>
    </source>
</evidence>
<name>A0A7D9HJQ0_PARCT</name>
<reference evidence="4" key="1">
    <citation type="submission" date="2020-04" db="EMBL/GenBank/DDBJ databases">
        <authorList>
            <person name="Alioto T."/>
            <person name="Alioto T."/>
            <person name="Gomez Garrido J."/>
        </authorList>
    </citation>
    <scope>NUCLEOTIDE SEQUENCE</scope>
    <source>
        <strain evidence="4">A484AB</strain>
    </source>
</reference>
<keyword evidence="5" id="KW-1185">Reference proteome</keyword>
<comment type="caution">
    <text evidence="4">The sequence shown here is derived from an EMBL/GenBank/DDBJ whole genome shotgun (WGS) entry which is preliminary data.</text>
</comment>
<accession>A0A7D9HJQ0</accession>
<dbReference type="EMBL" id="CACRXK020000752">
    <property type="protein sequence ID" value="CAB3984541.1"/>
    <property type="molecule type" value="Genomic_DNA"/>
</dbReference>